<dbReference type="Gene3D" id="3.40.1440.10">
    <property type="entry name" value="GIY-YIG endonuclease"/>
    <property type="match status" value="1"/>
</dbReference>
<dbReference type="Pfam" id="PF01541">
    <property type="entry name" value="GIY-YIG"/>
    <property type="match status" value="1"/>
</dbReference>
<evidence type="ECO:0000313" key="4">
    <source>
        <dbReference type="Proteomes" id="UP000486297"/>
    </source>
</evidence>
<keyword evidence="4" id="KW-1185">Reference proteome</keyword>
<accession>A0A7X2GYA1</accession>
<comment type="caution">
    <text evidence="3">The sequence shown here is derived from an EMBL/GenBank/DDBJ whole genome shotgun (WGS) entry which is preliminary data.</text>
</comment>
<dbReference type="AlphaFoldDB" id="A0A7X2GYA1"/>
<dbReference type="InterPro" id="IPR050190">
    <property type="entry name" value="UPF0213_domain"/>
</dbReference>
<protein>
    <submittedName>
        <fullName evidence="3">GIY-YIG nuclease family protein</fullName>
    </submittedName>
</protein>
<dbReference type="RefSeq" id="WP_095501763.1">
    <property type="nucleotide sequence ID" value="NZ_WJXO01000001.1"/>
</dbReference>
<dbReference type="InterPro" id="IPR000305">
    <property type="entry name" value="GIY-YIG_endonuc"/>
</dbReference>
<proteinExistence type="inferred from homology"/>
<evidence type="ECO:0000259" key="2">
    <source>
        <dbReference type="PROSITE" id="PS50164"/>
    </source>
</evidence>
<sequence>MSTENWCVYLILCANESLYCGITNRPSERFQAHQTGKGARYTRIHKPIAMRVLSDGLSKSDALKQEIATKKLNAAQKRVLWLEMANAQEIKAV</sequence>
<feature type="domain" description="GIY-YIG" evidence="2">
    <location>
        <begin position="4"/>
        <end position="79"/>
    </location>
</feature>
<dbReference type="CDD" id="cd10456">
    <property type="entry name" value="GIY-YIG_UPF0213"/>
    <property type="match status" value="1"/>
</dbReference>
<evidence type="ECO:0000313" key="3">
    <source>
        <dbReference type="EMBL" id="MRN37899.1"/>
    </source>
</evidence>
<organism evidence="3 4">
    <name type="scientific">Neisseria brasiliensis</name>
    <dbReference type="NCBI Taxonomy" id="2666100"/>
    <lineage>
        <taxon>Bacteria</taxon>
        <taxon>Pseudomonadati</taxon>
        <taxon>Pseudomonadota</taxon>
        <taxon>Betaproteobacteria</taxon>
        <taxon>Neisseriales</taxon>
        <taxon>Neisseriaceae</taxon>
        <taxon>Neisseria</taxon>
    </lineage>
</organism>
<name>A0A7X2GYA1_9NEIS</name>
<dbReference type="PROSITE" id="PS50164">
    <property type="entry name" value="GIY_YIG"/>
    <property type="match status" value="1"/>
</dbReference>
<dbReference type="EMBL" id="WJXO01000001">
    <property type="protein sequence ID" value="MRN37899.1"/>
    <property type="molecule type" value="Genomic_DNA"/>
</dbReference>
<dbReference type="PANTHER" id="PTHR34477:SF1">
    <property type="entry name" value="UPF0213 PROTEIN YHBQ"/>
    <property type="match status" value="1"/>
</dbReference>
<evidence type="ECO:0000256" key="1">
    <source>
        <dbReference type="ARBA" id="ARBA00007435"/>
    </source>
</evidence>
<dbReference type="SUPFAM" id="SSF82771">
    <property type="entry name" value="GIY-YIG endonuclease"/>
    <property type="match status" value="1"/>
</dbReference>
<reference evidence="3" key="1">
    <citation type="journal article" name="Emerg. Infect. Dis.">
        <title>Two cases of a newly characterized neisseria species.</title>
        <authorList>
            <person name="Mustapha M."/>
            <person name="Lemos A.P.S."/>
            <person name="Harrison L.H."/>
            <person name="Vantyne D."/>
            <person name="Sacchi C.T."/>
        </authorList>
    </citation>
    <scope>NUCLEOTIDE SEQUENCE</scope>
    <source>
        <strain evidence="3">N.95.16</strain>
    </source>
</reference>
<comment type="similarity">
    <text evidence="1">Belongs to the UPF0213 family.</text>
</comment>
<gene>
    <name evidence="3" type="ORF">GJU80_05195</name>
</gene>
<dbReference type="PANTHER" id="PTHR34477">
    <property type="entry name" value="UPF0213 PROTEIN YHBQ"/>
    <property type="match status" value="1"/>
</dbReference>
<dbReference type="Proteomes" id="UP000486297">
    <property type="component" value="Unassembled WGS sequence"/>
</dbReference>
<dbReference type="InterPro" id="IPR035901">
    <property type="entry name" value="GIY-YIG_endonuc_sf"/>
</dbReference>